<evidence type="ECO:0000256" key="13">
    <source>
        <dbReference type="ARBA" id="ARBA00044893"/>
    </source>
</evidence>
<dbReference type="Proteomes" id="UP000184300">
    <property type="component" value="Unassembled WGS sequence"/>
</dbReference>
<evidence type="ECO:0000256" key="16">
    <source>
        <dbReference type="ARBA" id="ARBA00044900"/>
    </source>
</evidence>
<evidence type="ECO:0000256" key="15">
    <source>
        <dbReference type="ARBA" id="ARBA00044899"/>
    </source>
</evidence>
<comment type="catalytic activity">
    <reaction evidence="13">
        <text>L-alpha-aminoacyl-L-lysine(out) = L-alpha-aminoacyl-L-lysine(in)</text>
        <dbReference type="Rhea" id="RHEA:79383"/>
        <dbReference type="ChEBI" id="CHEBI:229966"/>
    </reaction>
</comment>
<dbReference type="PANTHER" id="PTHR23512:SF3">
    <property type="entry name" value="MAJOR FACILITATOR SUPERFAMILY DOMAIN-CONTAINING PROTEIN 1"/>
    <property type="match status" value="1"/>
</dbReference>
<evidence type="ECO:0000256" key="3">
    <source>
        <dbReference type="ARBA" id="ARBA00022448"/>
    </source>
</evidence>
<comment type="catalytic activity">
    <reaction evidence="20">
        <text>L-lysyl-glycine(out) = L-lysyl-glycine(in)</text>
        <dbReference type="Rhea" id="RHEA:79407"/>
        <dbReference type="ChEBI" id="CHEBI:191202"/>
    </reaction>
</comment>
<keyword evidence="5 25" id="KW-1133">Transmembrane helix</keyword>
<evidence type="ECO:0000256" key="12">
    <source>
        <dbReference type="ARBA" id="ARBA00044891"/>
    </source>
</evidence>
<dbReference type="InterPro" id="IPR036259">
    <property type="entry name" value="MFS_trans_sf"/>
</dbReference>
<evidence type="ECO:0000256" key="18">
    <source>
        <dbReference type="ARBA" id="ARBA00044912"/>
    </source>
</evidence>
<feature type="transmembrane region" description="Helical" evidence="25">
    <location>
        <begin position="429"/>
        <end position="449"/>
    </location>
</feature>
<comment type="catalytic activity">
    <reaction evidence="15">
        <text>L-arginyl-L-alpha-amino acid(out) = L-arginyl-L-alpha-amino acid(in)</text>
        <dbReference type="Rhea" id="RHEA:79371"/>
        <dbReference type="ChEBI" id="CHEBI:84315"/>
    </reaction>
</comment>
<evidence type="ECO:0000256" key="4">
    <source>
        <dbReference type="ARBA" id="ARBA00022692"/>
    </source>
</evidence>
<comment type="catalytic activity">
    <reaction evidence="9">
        <text>L-histidyl-glycine(out) = L-histidyl-glycine(in)</text>
        <dbReference type="Rhea" id="RHEA:79395"/>
        <dbReference type="ChEBI" id="CHEBI:229957"/>
    </reaction>
</comment>
<evidence type="ECO:0000256" key="24">
    <source>
        <dbReference type="ARBA" id="ARBA00046376"/>
    </source>
</evidence>
<comment type="catalytic activity">
    <reaction evidence="16">
        <text>L-lysyl-L-lysine(out) = L-lysyl-L-lysine(in)</text>
        <dbReference type="Rhea" id="RHEA:79403"/>
        <dbReference type="ChEBI" id="CHEBI:229956"/>
    </reaction>
</comment>
<feature type="transmembrane region" description="Helical" evidence="25">
    <location>
        <begin position="172"/>
        <end position="193"/>
    </location>
</feature>
<evidence type="ECO:0000256" key="1">
    <source>
        <dbReference type="ARBA" id="ARBA00004155"/>
    </source>
</evidence>
<feature type="transmembrane region" description="Helical" evidence="25">
    <location>
        <begin position="139"/>
        <end position="160"/>
    </location>
</feature>
<reference evidence="27" key="1">
    <citation type="journal article" date="2017" name="Genome Biol.">
        <title>Comparative genomics reveals high biological diversity and specific adaptations in the industrially and medically important fungal genus Aspergillus.</title>
        <authorList>
            <person name="de Vries R.P."/>
            <person name="Riley R."/>
            <person name="Wiebenga A."/>
            <person name="Aguilar-Osorio G."/>
            <person name="Amillis S."/>
            <person name="Uchima C.A."/>
            <person name="Anderluh G."/>
            <person name="Asadollahi M."/>
            <person name="Askin M."/>
            <person name="Barry K."/>
            <person name="Battaglia E."/>
            <person name="Bayram O."/>
            <person name="Benocci T."/>
            <person name="Braus-Stromeyer S.A."/>
            <person name="Caldana C."/>
            <person name="Canovas D."/>
            <person name="Cerqueira G.C."/>
            <person name="Chen F."/>
            <person name="Chen W."/>
            <person name="Choi C."/>
            <person name="Clum A."/>
            <person name="Dos Santos R.A."/>
            <person name="Damasio A.R."/>
            <person name="Diallinas G."/>
            <person name="Emri T."/>
            <person name="Fekete E."/>
            <person name="Flipphi M."/>
            <person name="Freyberg S."/>
            <person name="Gallo A."/>
            <person name="Gournas C."/>
            <person name="Habgood R."/>
            <person name="Hainaut M."/>
            <person name="Harispe M.L."/>
            <person name="Henrissat B."/>
            <person name="Hilden K.S."/>
            <person name="Hope R."/>
            <person name="Hossain A."/>
            <person name="Karabika E."/>
            <person name="Karaffa L."/>
            <person name="Karanyi Z."/>
            <person name="Krasevec N."/>
            <person name="Kuo A."/>
            <person name="Kusch H."/>
            <person name="LaButti K."/>
            <person name="Lagendijk E.L."/>
            <person name="Lapidus A."/>
            <person name="Levasseur A."/>
            <person name="Lindquist E."/>
            <person name="Lipzen A."/>
            <person name="Logrieco A.F."/>
            <person name="MacCabe A."/>
            <person name="Maekelae M.R."/>
            <person name="Malavazi I."/>
            <person name="Melin P."/>
            <person name="Meyer V."/>
            <person name="Mielnichuk N."/>
            <person name="Miskei M."/>
            <person name="Molnar A.P."/>
            <person name="Mule G."/>
            <person name="Ngan C.Y."/>
            <person name="Orejas M."/>
            <person name="Orosz E."/>
            <person name="Ouedraogo J.P."/>
            <person name="Overkamp K.M."/>
            <person name="Park H.-S."/>
            <person name="Perrone G."/>
            <person name="Piumi F."/>
            <person name="Punt P.J."/>
            <person name="Ram A.F."/>
            <person name="Ramon A."/>
            <person name="Rauscher S."/>
            <person name="Record E."/>
            <person name="Riano-Pachon D.M."/>
            <person name="Robert V."/>
            <person name="Roehrig J."/>
            <person name="Ruller R."/>
            <person name="Salamov A."/>
            <person name="Salih N.S."/>
            <person name="Samson R.A."/>
            <person name="Sandor E."/>
            <person name="Sanguinetti M."/>
            <person name="Schuetze T."/>
            <person name="Sepcic K."/>
            <person name="Shelest E."/>
            <person name="Sherlock G."/>
            <person name="Sophianopoulou V."/>
            <person name="Squina F.M."/>
            <person name="Sun H."/>
            <person name="Susca A."/>
            <person name="Todd R.B."/>
            <person name="Tsang A."/>
            <person name="Unkles S.E."/>
            <person name="van de Wiele N."/>
            <person name="van Rossen-Uffink D."/>
            <person name="Oliveira J.V."/>
            <person name="Vesth T.C."/>
            <person name="Visser J."/>
            <person name="Yu J.-H."/>
            <person name="Zhou M."/>
            <person name="Andersen M.R."/>
            <person name="Archer D.B."/>
            <person name="Baker S.E."/>
            <person name="Benoit I."/>
            <person name="Brakhage A.A."/>
            <person name="Braus G.H."/>
            <person name="Fischer R."/>
            <person name="Frisvad J.C."/>
            <person name="Goldman G.H."/>
            <person name="Houbraken J."/>
            <person name="Oakley B."/>
            <person name="Pocsi I."/>
            <person name="Scazzocchio C."/>
            <person name="Seiboth B."/>
            <person name="vanKuyk P.A."/>
            <person name="Wortman J."/>
            <person name="Dyer P.S."/>
            <person name="Grigoriev I.V."/>
        </authorList>
    </citation>
    <scope>NUCLEOTIDE SEQUENCE [LARGE SCALE GENOMIC DNA]</scope>
    <source>
        <strain evidence="27">CBS 516.65</strain>
    </source>
</reference>
<evidence type="ECO:0000256" key="10">
    <source>
        <dbReference type="ARBA" id="ARBA00044881"/>
    </source>
</evidence>
<name>A0A1L9V5S2_ASPGL</name>
<comment type="catalytic activity">
    <reaction evidence="19">
        <text>L-alanyl-L-lysine(out) = L-alanyl-L-lysine(in)</text>
        <dbReference type="Rhea" id="RHEA:79415"/>
        <dbReference type="ChEBI" id="CHEBI:192470"/>
    </reaction>
</comment>
<accession>A0A1L9V5S2</accession>
<evidence type="ECO:0000256" key="5">
    <source>
        <dbReference type="ARBA" id="ARBA00022989"/>
    </source>
</evidence>
<organism evidence="26 27">
    <name type="scientific">Aspergillus glaucus CBS 516.65</name>
    <dbReference type="NCBI Taxonomy" id="1160497"/>
    <lineage>
        <taxon>Eukaryota</taxon>
        <taxon>Fungi</taxon>
        <taxon>Dikarya</taxon>
        <taxon>Ascomycota</taxon>
        <taxon>Pezizomycotina</taxon>
        <taxon>Eurotiomycetes</taxon>
        <taxon>Eurotiomycetidae</taxon>
        <taxon>Eurotiales</taxon>
        <taxon>Aspergillaceae</taxon>
        <taxon>Aspergillus</taxon>
        <taxon>Aspergillus subgen. Aspergillus</taxon>
    </lineage>
</organism>
<proteinExistence type="inferred from homology"/>
<dbReference type="InterPro" id="IPR011701">
    <property type="entry name" value="MFS"/>
</dbReference>
<dbReference type="EMBL" id="KV878920">
    <property type="protein sequence ID" value="OJJ79256.1"/>
    <property type="molecule type" value="Genomic_DNA"/>
</dbReference>
<comment type="catalytic activity">
    <reaction evidence="10">
        <text>L-alpha-aminoacyl-L-arginine(out) = L-alpha-aminoacyl-L-arginine(in)</text>
        <dbReference type="Rhea" id="RHEA:79367"/>
        <dbReference type="ChEBI" id="CHEBI:229968"/>
    </reaction>
</comment>
<gene>
    <name evidence="26" type="ORF">ASPGLDRAFT_40120</name>
</gene>
<comment type="function">
    <text evidence="23">Lysosomal dipeptide uniporter that selectively exports lysine, arginine or histidine-containing dipeptides with a net positive charge from the lysosome lumen into the cytosol. Could play a role in a specific type of protein O-glycosylation indirectly regulating macrophages migration and tissue invasion. Also essential for liver homeostasis.</text>
</comment>
<dbReference type="OrthoDB" id="424834at2759"/>
<comment type="catalytic activity">
    <reaction evidence="17">
        <text>L-arginyl-glycine(out) = L-arginyl-glycine(in)</text>
        <dbReference type="Rhea" id="RHEA:79391"/>
        <dbReference type="ChEBI" id="CHEBI:229955"/>
    </reaction>
</comment>
<comment type="catalytic activity">
    <reaction evidence="14">
        <text>L-aspartyl-L-lysine(out) = L-aspartyl-L-lysine(in)</text>
        <dbReference type="Rhea" id="RHEA:79411"/>
        <dbReference type="ChEBI" id="CHEBI:229953"/>
    </reaction>
</comment>
<evidence type="ECO:0000256" key="11">
    <source>
        <dbReference type="ARBA" id="ARBA00044884"/>
    </source>
</evidence>
<evidence type="ECO:0000256" key="7">
    <source>
        <dbReference type="ARBA" id="ARBA00023228"/>
    </source>
</evidence>
<dbReference type="SUPFAM" id="SSF103473">
    <property type="entry name" value="MFS general substrate transporter"/>
    <property type="match status" value="1"/>
</dbReference>
<evidence type="ECO:0000256" key="9">
    <source>
        <dbReference type="ARBA" id="ARBA00044878"/>
    </source>
</evidence>
<dbReference type="Pfam" id="PF07690">
    <property type="entry name" value="MFS_1"/>
    <property type="match status" value="1"/>
</dbReference>
<dbReference type="RefSeq" id="XP_022395954.1">
    <property type="nucleotide sequence ID" value="XM_022545176.1"/>
</dbReference>
<comment type="catalytic activity">
    <reaction evidence="8">
        <text>L-lysyl-L-alanine(out) = L-lysyl-L-alanine(in)</text>
        <dbReference type="Rhea" id="RHEA:79399"/>
        <dbReference type="ChEBI" id="CHEBI:229954"/>
    </reaction>
</comment>
<dbReference type="GO" id="GO:0022857">
    <property type="term" value="F:transmembrane transporter activity"/>
    <property type="evidence" value="ECO:0007669"/>
    <property type="project" value="InterPro"/>
</dbReference>
<dbReference type="PANTHER" id="PTHR23512">
    <property type="entry name" value="MAJOR FACILITATOR SUPERFAMILY DOMAIN-CONTAINING PROTEIN 1"/>
    <property type="match status" value="1"/>
</dbReference>
<comment type="similarity">
    <text evidence="2">Belongs to the major facilitator superfamily.</text>
</comment>
<keyword evidence="3" id="KW-0813">Transport</keyword>
<evidence type="ECO:0000256" key="25">
    <source>
        <dbReference type="SAM" id="Phobius"/>
    </source>
</evidence>
<feature type="transmembrane region" description="Helical" evidence="25">
    <location>
        <begin position="328"/>
        <end position="353"/>
    </location>
</feature>
<feature type="transmembrane region" description="Helical" evidence="25">
    <location>
        <begin position="392"/>
        <end position="417"/>
    </location>
</feature>
<evidence type="ECO:0000256" key="17">
    <source>
        <dbReference type="ARBA" id="ARBA00044903"/>
    </source>
</evidence>
<comment type="catalytic activity">
    <reaction evidence="12">
        <text>L-lysyl-L-alpha-amino acid(out) = L-lysyl-L-alpha-amino acid(in)</text>
        <dbReference type="Rhea" id="RHEA:79387"/>
        <dbReference type="ChEBI" id="CHEBI:229965"/>
    </reaction>
</comment>
<keyword evidence="6 25" id="KW-0472">Membrane</keyword>
<evidence type="ECO:0000256" key="23">
    <source>
        <dbReference type="ARBA" id="ARBA00045709"/>
    </source>
</evidence>
<comment type="catalytic activity">
    <reaction evidence="18">
        <text>L-histidyl-L-alpha-amino acid(out) = L-histidyl-L-alpha-amino acid(in)</text>
        <dbReference type="Rhea" id="RHEA:79379"/>
        <dbReference type="ChEBI" id="CHEBI:229964"/>
    </reaction>
</comment>
<sequence>MSRASGGHWCVLTAVCTLMWGVYFIYDLPASLSTPLQVHLGLSDSKYAYLVSALYTAYAAPNSILPFFSGPLVQRFGEKFALLLTLTSVVFGQLIFVLAVQIRFQSGMILGRILLGLGAEVMGVLGTEVTTRWFRDKRLSLALAMNLASWRLGSVTNSILVPQLAKVHGVVAAGWMGTVLALGVSILSATYLVSIRDSVSTETDDEEEGDVGRRERDFSILTLLSKCPWIFWQLGLICMLGYGGINTFTNSAQRFLASTFYGGDQRAAGSATSIPYILSSALVPPLGLLLDLPLFNHYPAALTITSLLTFFAHLLFLTSTGIGPVPPLCLLGIAYALSGVAFWTSLTQCLIFVGKTWSAVKGRGIVQDAPDRGYGTIDANQDSNNSENAQEVITFGFGVMTSLMNLASGAVPILLAGAENIAGYAGLEMVFLALAGFGCLASAQLAWMWNDI</sequence>
<feature type="transmembrane region" description="Helical" evidence="25">
    <location>
        <begin position="223"/>
        <end position="245"/>
    </location>
</feature>
<evidence type="ECO:0000313" key="26">
    <source>
        <dbReference type="EMBL" id="OJJ79256.1"/>
    </source>
</evidence>
<dbReference type="GeneID" id="34461437"/>
<evidence type="ECO:0000313" key="27">
    <source>
        <dbReference type="Proteomes" id="UP000184300"/>
    </source>
</evidence>
<keyword evidence="27" id="KW-1185">Reference proteome</keyword>
<feature type="transmembrane region" description="Helical" evidence="25">
    <location>
        <begin position="46"/>
        <end position="68"/>
    </location>
</feature>
<keyword evidence="4 25" id="KW-0812">Transmembrane</keyword>
<dbReference type="Gene3D" id="1.20.1250.20">
    <property type="entry name" value="MFS general substrate transporter like domains"/>
    <property type="match status" value="1"/>
</dbReference>
<feature type="transmembrane region" description="Helical" evidence="25">
    <location>
        <begin position="80"/>
        <end position="102"/>
    </location>
</feature>
<comment type="catalytic activity">
    <reaction evidence="11">
        <text>L-alpha-aminoacyl-L-histidine(out) = L-alpha-aminoacyl-L-histidine(in)</text>
        <dbReference type="Rhea" id="RHEA:79375"/>
        <dbReference type="ChEBI" id="CHEBI:229967"/>
    </reaction>
</comment>
<keyword evidence="7" id="KW-0458">Lysosome</keyword>
<dbReference type="AlphaFoldDB" id="A0A1L9V5S2"/>
<evidence type="ECO:0000256" key="22">
    <source>
        <dbReference type="ARBA" id="ARBA00045018"/>
    </source>
</evidence>
<comment type="subunit">
    <text evidence="24">Homodimer. Interacts with lysosomal protein GLMP (via lumenal domain); the interaction starts while both proteins are still in the endoplasmic reticulum and is required for stabilization of MFSD1 in lysosomes but has no direct effect on its targeting to lysosomes or transporter activity.</text>
</comment>
<comment type="subcellular location">
    <subcellularLocation>
        <location evidence="1">Lysosome membrane</location>
        <topology evidence="1">Multi-pass membrane protein</topology>
    </subcellularLocation>
</comment>
<dbReference type="VEuPathDB" id="FungiDB:ASPGLDRAFT_40120"/>
<evidence type="ECO:0000256" key="14">
    <source>
        <dbReference type="ARBA" id="ARBA00044898"/>
    </source>
</evidence>
<evidence type="ECO:0000256" key="19">
    <source>
        <dbReference type="ARBA" id="ARBA00044919"/>
    </source>
</evidence>
<evidence type="ECO:0000256" key="2">
    <source>
        <dbReference type="ARBA" id="ARBA00008335"/>
    </source>
</evidence>
<evidence type="ECO:0000256" key="6">
    <source>
        <dbReference type="ARBA" id="ARBA00023136"/>
    </source>
</evidence>
<feature type="transmembrane region" description="Helical" evidence="25">
    <location>
        <begin position="108"/>
        <end position="127"/>
    </location>
</feature>
<dbReference type="InterPro" id="IPR052187">
    <property type="entry name" value="MFSD1"/>
</dbReference>
<evidence type="ECO:0000256" key="21">
    <source>
        <dbReference type="ARBA" id="ARBA00044985"/>
    </source>
</evidence>
<feature type="transmembrane region" description="Helical" evidence="25">
    <location>
        <begin position="7"/>
        <end position="26"/>
    </location>
</feature>
<protein>
    <recommendedName>
        <fullName evidence="21">Lysosomal dipeptide transporter MFSD1</fullName>
    </recommendedName>
    <alternativeName>
        <fullName evidence="22">Major facilitator superfamily domain-containing protein 1</fullName>
    </alternativeName>
</protein>
<feature type="transmembrane region" description="Helical" evidence="25">
    <location>
        <begin position="298"/>
        <end position="316"/>
    </location>
</feature>
<evidence type="ECO:0000256" key="8">
    <source>
        <dbReference type="ARBA" id="ARBA00044876"/>
    </source>
</evidence>
<evidence type="ECO:0000256" key="20">
    <source>
        <dbReference type="ARBA" id="ARBA00044924"/>
    </source>
</evidence>